<evidence type="ECO:0000259" key="4">
    <source>
        <dbReference type="Pfam" id="PF13600"/>
    </source>
</evidence>
<dbReference type="InterPro" id="IPR011935">
    <property type="entry name" value="CHP02231"/>
</dbReference>
<dbReference type="InterPro" id="IPR037291">
    <property type="entry name" value="DUF4139"/>
</dbReference>
<dbReference type="InterPro" id="IPR025554">
    <property type="entry name" value="DUF4140"/>
</dbReference>
<feature type="domain" description="DUF4140" evidence="4">
    <location>
        <begin position="33"/>
        <end position="131"/>
    </location>
</feature>
<feature type="chain" id="PRO_5047525551" evidence="2">
    <location>
        <begin position="19"/>
        <end position="628"/>
    </location>
</feature>
<dbReference type="EMBL" id="JAENRR010000007">
    <property type="protein sequence ID" value="MBK3516631.1"/>
    <property type="molecule type" value="Genomic_DNA"/>
</dbReference>
<dbReference type="SUPFAM" id="SSF49464">
    <property type="entry name" value="Carboxypeptidase regulatory domain-like"/>
    <property type="match status" value="1"/>
</dbReference>
<dbReference type="PANTHER" id="PTHR31005:SF8">
    <property type="entry name" value="DUF4139 DOMAIN-CONTAINING PROTEIN"/>
    <property type="match status" value="1"/>
</dbReference>
<comment type="caution">
    <text evidence="5">The sequence shown here is derived from an EMBL/GenBank/DDBJ whole genome shotgun (WGS) entry which is preliminary data.</text>
</comment>
<evidence type="ECO:0000256" key="1">
    <source>
        <dbReference type="SAM" id="Coils"/>
    </source>
</evidence>
<dbReference type="PANTHER" id="PTHR31005">
    <property type="entry name" value="DUF4139 DOMAIN-CONTAINING PROTEIN"/>
    <property type="match status" value="1"/>
</dbReference>
<keyword evidence="6" id="KW-1185">Reference proteome</keyword>
<evidence type="ECO:0000313" key="6">
    <source>
        <dbReference type="Proteomes" id="UP000605676"/>
    </source>
</evidence>
<dbReference type="Pfam" id="PF13715">
    <property type="entry name" value="CarbopepD_reg_2"/>
    <property type="match status" value="1"/>
</dbReference>
<evidence type="ECO:0000256" key="2">
    <source>
        <dbReference type="SAM" id="SignalP"/>
    </source>
</evidence>
<dbReference type="Gene3D" id="2.60.40.1120">
    <property type="entry name" value="Carboxypeptidase-like, regulatory domain"/>
    <property type="match status" value="1"/>
</dbReference>
<feature type="domain" description="DUF4139" evidence="3">
    <location>
        <begin position="217"/>
        <end position="621"/>
    </location>
</feature>
<dbReference type="InterPro" id="IPR008969">
    <property type="entry name" value="CarboxyPept-like_regulatory"/>
</dbReference>
<dbReference type="RefSeq" id="WP_200463857.1">
    <property type="nucleotide sequence ID" value="NZ_JAENRR010000007.1"/>
</dbReference>
<feature type="coiled-coil region" evidence="1">
    <location>
        <begin position="159"/>
        <end position="193"/>
    </location>
</feature>
<organism evidence="5 6">
    <name type="scientific">Carboxylicivirga marina</name>
    <dbReference type="NCBI Taxonomy" id="2800988"/>
    <lineage>
        <taxon>Bacteria</taxon>
        <taxon>Pseudomonadati</taxon>
        <taxon>Bacteroidota</taxon>
        <taxon>Bacteroidia</taxon>
        <taxon>Marinilabiliales</taxon>
        <taxon>Marinilabiliaceae</taxon>
        <taxon>Carboxylicivirga</taxon>
    </lineage>
</organism>
<gene>
    <name evidence="5" type="ORF">JIV24_04695</name>
</gene>
<name>A0ABS1HGB1_9BACT</name>
<keyword evidence="1" id="KW-0175">Coiled coil</keyword>
<accession>A0ABS1HGB1</accession>
<feature type="signal peptide" evidence="2">
    <location>
        <begin position="1"/>
        <end position="18"/>
    </location>
</feature>
<proteinExistence type="predicted"/>
<dbReference type="Pfam" id="PF13598">
    <property type="entry name" value="DUF4139"/>
    <property type="match status" value="1"/>
</dbReference>
<dbReference type="Proteomes" id="UP000605676">
    <property type="component" value="Unassembled WGS sequence"/>
</dbReference>
<evidence type="ECO:0000259" key="3">
    <source>
        <dbReference type="Pfam" id="PF13598"/>
    </source>
</evidence>
<dbReference type="Pfam" id="PF13600">
    <property type="entry name" value="DUF4140"/>
    <property type="match status" value="1"/>
</dbReference>
<sequence>MKLLNLILLCLLVETIFANTTFEKEITSSVNEVTVFLKGAQVSRQTTIELSKGVQTLKFTKLSPFVDTKSIQVKANGDLIVLSVNHQQNYLNQVKQSDELNALKEQQKQLNEEQQLQQTYLAIIKEELEFLRTNRNIAGNNAIDLTNLQQTSDYYGKRLTELKLKEIDHNKKIEHLKKEIQNLQQQISALFGVKEFPSGEVLVKVDVKQAGKARFVLSYLVNNAGWFPSYDIRAKNVNEPVQLIYKANVRQDTKVDWKNVKLTFSSSDPKASGVAPQLQTYYLDYNLLPPSYKKAINEVSGRIFDDNNQSLPGANVVVKGTTIGTVSNADGFYSLTIPNKVDYLDYSFIGFDTKTLPITSQNMNVKLTPSQLALDEVVVVGYGSGSDYSKALQGKVAGVSSRAKKEKPIRIRGTNSLAVPTQQIRNQTTLDFKIKQAYSIPADNKNYTVDMDAYELQSSYQYYCVPKLDRDAFLIAQITDWEQYNLLEGEANIFFEDTYIGKTLLDVRFASDTLDISLGRDKQVQVTREKAKDFTTKQYIGTKKQELRVWETIIRNNKSESINMMVLDQIPISTLEEIEVKIEELSKGKYNKETGEVNWQLNMKPSEEKKLQIRYSVKYPKNRNLVIE</sequence>
<evidence type="ECO:0000313" key="5">
    <source>
        <dbReference type="EMBL" id="MBK3516631.1"/>
    </source>
</evidence>
<reference evidence="5 6" key="1">
    <citation type="submission" date="2021-01" db="EMBL/GenBank/DDBJ databases">
        <title>Carboxyliciviraga sp.nov., isolated from coastal sediments.</title>
        <authorList>
            <person name="Lu D."/>
            <person name="Zhang T."/>
        </authorList>
    </citation>
    <scope>NUCLEOTIDE SEQUENCE [LARGE SCALE GENOMIC DNA]</scope>
    <source>
        <strain evidence="5 6">N1Y132</strain>
    </source>
</reference>
<keyword evidence="2" id="KW-0732">Signal</keyword>
<dbReference type="NCBIfam" id="TIGR02231">
    <property type="entry name" value="mucoidy inhibitor MuiA family protein"/>
    <property type="match status" value="2"/>
</dbReference>
<protein>
    <submittedName>
        <fullName evidence="5">Mucoidy inhibitor MuiA family protein</fullName>
    </submittedName>
</protein>